<name>A0A5B8XTH4_9DELT</name>
<dbReference type="Pfam" id="PF07627">
    <property type="entry name" value="PSCyt3"/>
    <property type="match status" value="1"/>
</dbReference>
<evidence type="ECO:0000259" key="4">
    <source>
        <dbReference type="Pfam" id="PF07631"/>
    </source>
</evidence>
<evidence type="ECO:0000313" key="6">
    <source>
        <dbReference type="Proteomes" id="UP000321595"/>
    </source>
</evidence>
<feature type="region of interest" description="Disordered" evidence="1">
    <location>
        <begin position="32"/>
        <end position="62"/>
    </location>
</feature>
<dbReference type="AlphaFoldDB" id="A0A5B8XTH4"/>
<dbReference type="OrthoDB" id="127185at2"/>
<evidence type="ECO:0000313" key="5">
    <source>
        <dbReference type="EMBL" id="QED27393.1"/>
    </source>
</evidence>
<dbReference type="KEGG" id="bbae:FRD01_09100"/>
<evidence type="ECO:0000256" key="1">
    <source>
        <dbReference type="SAM" id="MobiDB-lite"/>
    </source>
</evidence>
<dbReference type="Pfam" id="PF07631">
    <property type="entry name" value="PSD4"/>
    <property type="match status" value="1"/>
</dbReference>
<dbReference type="Pfam" id="PF07626">
    <property type="entry name" value="PSD3"/>
    <property type="match status" value="1"/>
</dbReference>
<reference evidence="5 6" key="1">
    <citation type="submission" date="2019-08" db="EMBL/GenBank/DDBJ databases">
        <authorList>
            <person name="Liang Q."/>
        </authorList>
    </citation>
    <scope>NUCLEOTIDE SEQUENCE [LARGE SCALE GENOMIC DNA]</scope>
    <source>
        <strain evidence="5 6">V1718</strain>
    </source>
</reference>
<dbReference type="InterPro" id="IPR013036">
    <property type="entry name" value="DUF1587"/>
</dbReference>
<proteinExistence type="predicted"/>
<feature type="domain" description="DUF1588" evidence="3">
    <location>
        <begin position="366"/>
        <end position="467"/>
    </location>
</feature>
<gene>
    <name evidence="5" type="ORF">FRD01_09100</name>
</gene>
<feature type="domain" description="DUF1587" evidence="2">
    <location>
        <begin position="69"/>
        <end position="134"/>
    </location>
</feature>
<organism evidence="5 6">
    <name type="scientific">Microvenator marinus</name>
    <dbReference type="NCBI Taxonomy" id="2600177"/>
    <lineage>
        <taxon>Bacteria</taxon>
        <taxon>Deltaproteobacteria</taxon>
        <taxon>Bradymonadales</taxon>
        <taxon>Microvenatoraceae</taxon>
        <taxon>Microvenator</taxon>
    </lineage>
</organism>
<dbReference type="Proteomes" id="UP000321595">
    <property type="component" value="Chromosome"/>
</dbReference>
<dbReference type="PROSITE" id="PS51257">
    <property type="entry name" value="PROKAR_LIPOPROTEIN"/>
    <property type="match status" value="1"/>
</dbReference>
<dbReference type="EMBL" id="CP042467">
    <property type="protein sequence ID" value="QED27393.1"/>
    <property type="molecule type" value="Genomic_DNA"/>
</dbReference>
<dbReference type="InterPro" id="IPR013039">
    <property type="entry name" value="DUF1588"/>
</dbReference>
<keyword evidence="6" id="KW-1185">Reference proteome</keyword>
<evidence type="ECO:0000259" key="3">
    <source>
        <dbReference type="Pfam" id="PF07627"/>
    </source>
</evidence>
<accession>A0A5B8XTH4</accession>
<protein>
    <submittedName>
        <fullName evidence="5">DUF1588 domain-containing protein</fullName>
    </submittedName>
</protein>
<feature type="domain" description="DUF1592" evidence="4">
    <location>
        <begin position="222"/>
        <end position="348"/>
    </location>
</feature>
<evidence type="ECO:0000259" key="2">
    <source>
        <dbReference type="Pfam" id="PF07626"/>
    </source>
</evidence>
<sequence>MLSERTVTKGRIFVALLFAAFTGCDGELAINADGPSITPPGTQNPGQNNNTPGSNNPNLGSELTESHLRRLTPVQFENTVRHALGDVFEAEDLPSFGDDIPTIGLNNNPSILRINTVNIDSLYASMQRLAQAAVQGTPVVSECVEASNDTCFAEVVDEIGPKLWRRPLQSEERDDLLNTRAELANVASRAEQAEFLIHALLASPNTLFRTELGEVDGEARVLTQFELASALSYTLWNAPPDQELWELAANNQLGDSEILRAQTTRMLEDPRVADALAEFFVDYLKLEAIFTKTKEASLGLTPEAREALVEGVRRDLRQIFSQPNATLLDPFSVNNFHVNEYGATFFGVPVTQGGEYEVVAMDPSERRGILSHPAFLSVHSGEGDTGIVKRGVFTLEQLLCIHLGAPPADISESEDVPEDFDDATATSREVLTVRHSSQPECVSCHRIIDPAGFGYENWDGVGRYREVEKGNVVIDASGELAMGQEVLTYTNSVTFLESLTGSEALRSCIADNFFTYALGDAPKLSEREALYQAFAEADGDIHAVLEALVLSPSFSARKLEEAQ</sequence>
<dbReference type="InterPro" id="IPR013042">
    <property type="entry name" value="DUF1592"/>
</dbReference>
<feature type="compositionally biased region" description="Low complexity" evidence="1">
    <location>
        <begin position="39"/>
        <end position="58"/>
    </location>
</feature>